<organism evidence="2 3">
    <name type="scientific">Actinocorallia libanotica</name>
    <dbReference type="NCBI Taxonomy" id="46162"/>
    <lineage>
        <taxon>Bacteria</taxon>
        <taxon>Bacillati</taxon>
        <taxon>Actinomycetota</taxon>
        <taxon>Actinomycetes</taxon>
        <taxon>Streptosporangiales</taxon>
        <taxon>Thermomonosporaceae</taxon>
        <taxon>Actinocorallia</taxon>
    </lineage>
</organism>
<dbReference type="Proteomes" id="UP001500665">
    <property type="component" value="Unassembled WGS sequence"/>
</dbReference>
<comment type="similarity">
    <text evidence="1">Belongs to the LOR family.</text>
</comment>
<dbReference type="InterPro" id="IPR025659">
    <property type="entry name" value="Tubby-like_C"/>
</dbReference>
<comment type="caution">
    <text evidence="2">The sequence shown here is derived from an EMBL/GenBank/DDBJ whole genome shotgun (WGS) entry which is preliminary data.</text>
</comment>
<evidence type="ECO:0000256" key="1">
    <source>
        <dbReference type="ARBA" id="ARBA00005437"/>
    </source>
</evidence>
<gene>
    <name evidence="2" type="ORF">GCM10009550_70670</name>
</gene>
<dbReference type="Gene3D" id="2.40.160.200">
    <property type="entry name" value="LURP1-related"/>
    <property type="match status" value="1"/>
</dbReference>
<keyword evidence="3" id="KW-1185">Reference proteome</keyword>
<evidence type="ECO:0000313" key="2">
    <source>
        <dbReference type="EMBL" id="GAA0967154.1"/>
    </source>
</evidence>
<sequence>MFDRKSGTTPVVTETYQMQQKMLSFGDDFWIENGVGQRVFRINGKALRLRRTFRLEDAGGRELLDIHSKILRLRQTFVIERDGETVATLSKALIKFRDRFTVDVAGGEELHVRGNIVDHDYAISRNGVDIARVSKRWIRARDTYGISISSGEDVPLLLAIAVCIDATSHADR</sequence>
<proteinExistence type="inferred from homology"/>
<dbReference type="InterPro" id="IPR038595">
    <property type="entry name" value="LOR_sf"/>
</dbReference>
<name>A0ABP4CE53_9ACTN</name>
<reference evidence="3" key="1">
    <citation type="journal article" date="2019" name="Int. J. Syst. Evol. Microbiol.">
        <title>The Global Catalogue of Microorganisms (GCM) 10K type strain sequencing project: providing services to taxonomists for standard genome sequencing and annotation.</title>
        <authorList>
            <consortium name="The Broad Institute Genomics Platform"/>
            <consortium name="The Broad Institute Genome Sequencing Center for Infectious Disease"/>
            <person name="Wu L."/>
            <person name="Ma J."/>
        </authorList>
    </citation>
    <scope>NUCLEOTIDE SEQUENCE [LARGE SCALE GENOMIC DNA]</scope>
    <source>
        <strain evidence="3">JCM 10696</strain>
    </source>
</reference>
<accession>A0ABP4CE53</accession>
<dbReference type="InterPro" id="IPR007612">
    <property type="entry name" value="LOR"/>
</dbReference>
<protein>
    <submittedName>
        <fullName evidence="2">LURP-one-related/scramblase family protein</fullName>
    </submittedName>
</protein>
<dbReference type="SUPFAM" id="SSF54518">
    <property type="entry name" value="Tubby C-terminal domain-like"/>
    <property type="match status" value="1"/>
</dbReference>
<dbReference type="EMBL" id="BAAAHH010000048">
    <property type="protein sequence ID" value="GAA0967154.1"/>
    <property type="molecule type" value="Genomic_DNA"/>
</dbReference>
<evidence type="ECO:0000313" key="3">
    <source>
        <dbReference type="Proteomes" id="UP001500665"/>
    </source>
</evidence>
<dbReference type="Pfam" id="PF04525">
    <property type="entry name" value="LOR"/>
    <property type="match status" value="1"/>
</dbReference>